<organism evidence="1 2">
    <name type="scientific">Dovyalis caffra</name>
    <dbReference type="NCBI Taxonomy" id="77055"/>
    <lineage>
        <taxon>Eukaryota</taxon>
        <taxon>Viridiplantae</taxon>
        <taxon>Streptophyta</taxon>
        <taxon>Embryophyta</taxon>
        <taxon>Tracheophyta</taxon>
        <taxon>Spermatophyta</taxon>
        <taxon>Magnoliopsida</taxon>
        <taxon>eudicotyledons</taxon>
        <taxon>Gunneridae</taxon>
        <taxon>Pentapetalae</taxon>
        <taxon>rosids</taxon>
        <taxon>fabids</taxon>
        <taxon>Malpighiales</taxon>
        <taxon>Salicaceae</taxon>
        <taxon>Flacourtieae</taxon>
        <taxon>Dovyalis</taxon>
    </lineage>
</organism>
<dbReference type="AlphaFoldDB" id="A0AAV1R5B7"/>
<evidence type="ECO:0000313" key="2">
    <source>
        <dbReference type="Proteomes" id="UP001314170"/>
    </source>
</evidence>
<sequence length="69" mass="7749">MKIVALWFSDERDKRGGEVLPLRNGLVELKSDLKLLCFPADDALGLPKNYTALPRFWLSLDSPTSHVPP</sequence>
<keyword evidence="2" id="KW-1185">Reference proteome</keyword>
<dbReference type="EMBL" id="CAWUPB010000893">
    <property type="protein sequence ID" value="CAK7328519.1"/>
    <property type="molecule type" value="Genomic_DNA"/>
</dbReference>
<gene>
    <name evidence="1" type="ORF">DCAF_LOCUS6244</name>
</gene>
<accession>A0AAV1R5B7</accession>
<reference evidence="1 2" key="1">
    <citation type="submission" date="2024-01" db="EMBL/GenBank/DDBJ databases">
        <authorList>
            <person name="Waweru B."/>
        </authorList>
    </citation>
    <scope>NUCLEOTIDE SEQUENCE [LARGE SCALE GENOMIC DNA]</scope>
</reference>
<evidence type="ECO:0008006" key="3">
    <source>
        <dbReference type="Google" id="ProtNLM"/>
    </source>
</evidence>
<name>A0AAV1R5B7_9ROSI</name>
<comment type="caution">
    <text evidence="1">The sequence shown here is derived from an EMBL/GenBank/DDBJ whole genome shotgun (WGS) entry which is preliminary data.</text>
</comment>
<dbReference type="Proteomes" id="UP001314170">
    <property type="component" value="Unassembled WGS sequence"/>
</dbReference>
<proteinExistence type="predicted"/>
<evidence type="ECO:0000313" key="1">
    <source>
        <dbReference type="EMBL" id="CAK7328519.1"/>
    </source>
</evidence>
<protein>
    <recommendedName>
        <fullName evidence="3">Photolyase/cryptochrome alpha/beta domain-containing protein</fullName>
    </recommendedName>
</protein>